<organism evidence="11 12">
    <name type="scientific">Hymenobacter oligotrophus</name>
    <dbReference type="NCBI Taxonomy" id="2319843"/>
    <lineage>
        <taxon>Bacteria</taxon>
        <taxon>Pseudomonadati</taxon>
        <taxon>Bacteroidota</taxon>
        <taxon>Cytophagia</taxon>
        <taxon>Cytophagales</taxon>
        <taxon>Hymenobacteraceae</taxon>
        <taxon>Hymenobacter</taxon>
    </lineage>
</organism>
<feature type="transmembrane region" description="Helical" evidence="9">
    <location>
        <begin position="927"/>
        <end position="948"/>
    </location>
</feature>
<evidence type="ECO:0000256" key="3">
    <source>
        <dbReference type="ARBA" id="ARBA00022475"/>
    </source>
</evidence>
<gene>
    <name evidence="11" type="ORF">D3Y59_10030</name>
</gene>
<dbReference type="Gene3D" id="3.30.70.1320">
    <property type="entry name" value="Multidrug efflux transporter AcrB pore domain like"/>
    <property type="match status" value="1"/>
</dbReference>
<protein>
    <submittedName>
        <fullName evidence="11">Multidrug efflux RND transporter permease subunit</fullName>
    </submittedName>
</protein>
<dbReference type="PANTHER" id="PTHR32063:SF11">
    <property type="entry name" value="CATION OR DRUG EFFLUX SYSTEM PROTEIN"/>
    <property type="match status" value="1"/>
</dbReference>
<dbReference type="GO" id="GO:0042910">
    <property type="term" value="F:xenobiotic transmembrane transporter activity"/>
    <property type="evidence" value="ECO:0007669"/>
    <property type="project" value="TreeGrafter"/>
</dbReference>
<dbReference type="InterPro" id="IPR001036">
    <property type="entry name" value="Acrflvin-R"/>
</dbReference>
<feature type="transmembrane region" description="Helical" evidence="9">
    <location>
        <begin position="1031"/>
        <end position="1057"/>
    </location>
</feature>
<feature type="transmembrane region" description="Helical" evidence="9">
    <location>
        <begin position="368"/>
        <end position="388"/>
    </location>
</feature>
<evidence type="ECO:0000313" key="11">
    <source>
        <dbReference type="EMBL" id="AYA37357.1"/>
    </source>
</evidence>
<evidence type="ECO:0000256" key="5">
    <source>
        <dbReference type="ARBA" id="ARBA00022692"/>
    </source>
</evidence>
<dbReference type="NCBIfam" id="NF000282">
    <property type="entry name" value="RND_permease_1"/>
    <property type="match status" value="1"/>
</dbReference>
<reference evidence="11 12" key="1">
    <citation type="submission" date="2018-09" db="EMBL/GenBank/DDBJ databases">
        <title>Hymenobacter medium sp. nov., isolated from R2A medium.</title>
        <authorList>
            <person name="Yingchao G."/>
        </authorList>
    </citation>
    <scope>NUCLEOTIDE SEQUENCE [LARGE SCALE GENOMIC DNA]</scope>
    <source>
        <strain evidence="12">sh-6</strain>
    </source>
</reference>
<dbReference type="GO" id="GO:0005886">
    <property type="term" value="C:plasma membrane"/>
    <property type="evidence" value="ECO:0007669"/>
    <property type="project" value="UniProtKB-SubCell"/>
</dbReference>
<keyword evidence="2" id="KW-0813">Transport</keyword>
<dbReference type="Pfam" id="PF00873">
    <property type="entry name" value="ACR_tran"/>
    <property type="match status" value="1"/>
</dbReference>
<feature type="transmembrane region" description="Helical" evidence="9">
    <location>
        <begin position="954"/>
        <end position="975"/>
    </location>
</feature>
<evidence type="ECO:0000256" key="1">
    <source>
        <dbReference type="ARBA" id="ARBA00004429"/>
    </source>
</evidence>
<evidence type="ECO:0000256" key="8">
    <source>
        <dbReference type="SAM" id="MobiDB-lite"/>
    </source>
</evidence>
<evidence type="ECO:0000256" key="9">
    <source>
        <dbReference type="SAM" id="Phobius"/>
    </source>
</evidence>
<dbReference type="RefSeq" id="WP_119444927.1">
    <property type="nucleotide sequence ID" value="NZ_CP032317.1"/>
</dbReference>
<keyword evidence="6 9" id="KW-1133">Transmembrane helix</keyword>
<feature type="region of interest" description="Disordered" evidence="8">
    <location>
        <begin position="1072"/>
        <end position="1134"/>
    </location>
</feature>
<feature type="transmembrane region" description="Helical" evidence="9">
    <location>
        <begin position="12"/>
        <end position="33"/>
    </location>
</feature>
<dbReference type="EMBL" id="CP032317">
    <property type="protein sequence ID" value="AYA37357.1"/>
    <property type="molecule type" value="Genomic_DNA"/>
</dbReference>
<dbReference type="Gene3D" id="3.30.2090.10">
    <property type="entry name" value="Multidrug efflux transporter AcrB TolC docking domain, DN and DC subdomains"/>
    <property type="match status" value="2"/>
</dbReference>
<keyword evidence="3" id="KW-1003">Cell membrane</keyword>
<feature type="transmembrane region" description="Helical" evidence="9">
    <location>
        <begin position="1003"/>
        <end position="1025"/>
    </location>
</feature>
<evidence type="ECO:0000256" key="7">
    <source>
        <dbReference type="ARBA" id="ARBA00023136"/>
    </source>
</evidence>
<feature type="transmembrane region" description="Helical" evidence="9">
    <location>
        <begin position="902"/>
        <end position="920"/>
    </location>
</feature>
<dbReference type="SUPFAM" id="SSF82866">
    <property type="entry name" value="Multidrug efflux transporter AcrB transmembrane domain"/>
    <property type="match status" value="2"/>
</dbReference>
<feature type="transmembrane region" description="Helical" evidence="9">
    <location>
        <begin position="342"/>
        <end position="361"/>
    </location>
</feature>
<dbReference type="Gene3D" id="3.30.70.1430">
    <property type="entry name" value="Multidrug efflux transporter AcrB pore domain"/>
    <property type="match status" value="2"/>
</dbReference>
<dbReference type="SUPFAM" id="SSF82714">
    <property type="entry name" value="Multidrug efflux transporter AcrB TolC docking domain, DN and DC subdomains"/>
    <property type="match status" value="2"/>
</dbReference>
<sequence length="1134" mass="123861">MIAETFIRRPVTAIVCSVVIVLIGALAILNLPITQYPQITPPTVSVSGTYVGADAETVEQTVATPVEVQVNGTPGMTYLTSTSANNGQMSMSVNFDVDTDIDVAALDVQNRVGIALPRLPQEVQRLGLTVRKRNPSILMLVALYAPKGTHNITFLDNYANIYIKDALLRTKGVGDINARADDFSMRIWLKPDKLAQLGVTAAEVTAALQEQNAQIAAGSVGAMPQQPGQSFEYAVTVRGRLVTPEEFSDVIVKTRPEDGSVVYLRDVARVELGKYNYNNVSFVDGKRAAYLLVYQAPGSNALETYQNVEETMEQLKKQFPADLDYMIPFEAASVVKVSIKEVFKTMLECLVLVVLVVYLFLQSWRATLIPALVIPVAVVGPFMAFVPLDFTINTLTLFGLVLAIGIVIDDAIVVVEAVQLNMDEKGMNAREATLEAMREISTPVVTTSLILIAVFVPVAFIPGITGRLYQQFALTIAVSVLLSTFAALSFTPALCALILKPRKQAENQPAEGEQARHPTAETSEQAAPKQKAKGYLRHFFDWFNRWFGNLTNRYTNGVEKGLHYPRWVLVGVVVILVGTVLLYRTKPSGFIPTEDEGRLIITFTLPEAASTGRTVAVLQGMMKELQRTPGVNHFSGLAGLNAVNFSSKSNSGTIFCQLKPWDERKDKELSAQALVDTLQRRFARFKEARVVVIPPPAIPGLGNTSGFSFILQQRESTTDIKEFDRTLQRFLGAIRQRPEIAKGFSFFTTNTPGYKLEIDREKCKKLGVQVSAVGQALQTYLGSAYVNDFTLYGRTFRVVAQADTSYRGDIQNLNQYYVRNQNGGMVPLSTLVSYTLAESAPLVSHYNLFRSADINGDPGEGYSTGDAIKALEEVAAENLPPGYGYEFSGLSREEKLAGSQSLYIFGLSLVFVFLVLAALYESWSVPFAVLVSVPISALGAILTLSLLANLTNNVYAQIGLVTLVGLAGKNAILIVEYAKERVDAGTELVKATLEAVRLRFRPIVMTSMSCLLGVVPLMIASGAGAESRKTIGWTIFGGMLLATTVATFIVAVCYVFITRKAYGKQKLEQLEQQGKEREEADKQEAKPQNTSQDQHPAALGAKPADQPLAPRENQDSSNDDSAPKQPPPRPDSRS</sequence>
<keyword evidence="7 9" id="KW-0472">Membrane</keyword>
<feature type="transmembrane region" description="Helical" evidence="9">
    <location>
        <begin position="440"/>
        <end position="460"/>
    </location>
</feature>
<dbReference type="SUPFAM" id="SSF82693">
    <property type="entry name" value="Multidrug efflux transporter AcrB pore domain, PN1, PN2, PC1 and PC2 subdomains"/>
    <property type="match status" value="4"/>
</dbReference>
<evidence type="ECO:0000256" key="6">
    <source>
        <dbReference type="ARBA" id="ARBA00022989"/>
    </source>
</evidence>
<keyword evidence="5 9" id="KW-0812">Transmembrane</keyword>
<feature type="region of interest" description="Disordered" evidence="8">
    <location>
        <begin position="507"/>
        <end position="528"/>
    </location>
</feature>
<feature type="transmembrane region" description="Helical" evidence="9">
    <location>
        <begin position="394"/>
        <end position="419"/>
    </location>
</feature>
<evidence type="ECO:0000313" key="12">
    <source>
        <dbReference type="Proteomes" id="UP000262802"/>
    </source>
</evidence>
<evidence type="ECO:0000256" key="2">
    <source>
        <dbReference type="ARBA" id="ARBA00022448"/>
    </source>
</evidence>
<dbReference type="FunFam" id="1.20.1640.10:FF:000001">
    <property type="entry name" value="Efflux pump membrane transporter"/>
    <property type="match status" value="1"/>
</dbReference>
<proteinExistence type="predicted"/>
<dbReference type="OrthoDB" id="9758940at2"/>
<feature type="domain" description="SSD" evidence="10">
    <location>
        <begin position="402"/>
        <end position="497"/>
    </location>
</feature>
<name>A0A3B7RT95_9BACT</name>
<feature type="compositionally biased region" description="Pro residues" evidence="8">
    <location>
        <begin position="1124"/>
        <end position="1134"/>
    </location>
</feature>
<feature type="transmembrane region" description="Helical" evidence="9">
    <location>
        <begin position="564"/>
        <end position="583"/>
    </location>
</feature>
<dbReference type="PANTHER" id="PTHR32063">
    <property type="match status" value="1"/>
</dbReference>
<dbReference type="Gene3D" id="1.20.1640.10">
    <property type="entry name" value="Multidrug efflux transporter AcrB transmembrane domain"/>
    <property type="match status" value="2"/>
</dbReference>
<dbReference type="AlphaFoldDB" id="A0A3B7RT95"/>
<feature type="transmembrane region" description="Helical" evidence="9">
    <location>
        <begin position="472"/>
        <end position="499"/>
    </location>
</feature>
<dbReference type="KEGG" id="hyh:D3Y59_10030"/>
<feature type="compositionally biased region" description="Basic and acidic residues" evidence="8">
    <location>
        <begin position="1072"/>
        <end position="1085"/>
    </location>
</feature>
<comment type="subcellular location">
    <subcellularLocation>
        <location evidence="1">Cell inner membrane</location>
        <topology evidence="1">Multi-pass membrane protein</topology>
    </subcellularLocation>
</comment>
<evidence type="ECO:0000259" key="10">
    <source>
        <dbReference type="PROSITE" id="PS50156"/>
    </source>
</evidence>
<dbReference type="PROSITE" id="PS50156">
    <property type="entry name" value="SSD"/>
    <property type="match status" value="1"/>
</dbReference>
<evidence type="ECO:0000256" key="4">
    <source>
        <dbReference type="ARBA" id="ARBA00022519"/>
    </source>
</evidence>
<accession>A0A3B7RT95</accession>
<keyword evidence="4" id="KW-0997">Cell inner membrane</keyword>
<dbReference type="InterPro" id="IPR000731">
    <property type="entry name" value="SSD"/>
</dbReference>
<dbReference type="PRINTS" id="PR00702">
    <property type="entry name" value="ACRIFLAVINRP"/>
</dbReference>
<dbReference type="Proteomes" id="UP000262802">
    <property type="component" value="Chromosome"/>
</dbReference>
<dbReference type="Gene3D" id="3.30.70.1440">
    <property type="entry name" value="Multidrug efflux transporter AcrB pore domain"/>
    <property type="match status" value="1"/>
</dbReference>
<keyword evidence="12" id="KW-1185">Reference proteome</keyword>
<dbReference type="InterPro" id="IPR027463">
    <property type="entry name" value="AcrB_DN_DC_subdom"/>
</dbReference>